<dbReference type="AlphaFoldDB" id="A0A9N7UFA2"/>
<comment type="caution">
    <text evidence="2">The sequence shown here is derived from an EMBL/GenBank/DDBJ whole genome shotgun (WGS) entry which is preliminary data.</text>
</comment>
<accession>A0A9N7UFA2</accession>
<protein>
    <submittedName>
        <fullName evidence="2">Uncharacterized protein</fullName>
    </submittedName>
</protein>
<reference evidence="2" key="1">
    <citation type="submission" date="2020-03" db="EMBL/GenBank/DDBJ databases">
        <authorList>
            <person name="Weist P."/>
        </authorList>
    </citation>
    <scope>NUCLEOTIDE SEQUENCE</scope>
</reference>
<name>A0A9N7UFA2_PLEPL</name>
<dbReference type="Proteomes" id="UP001153269">
    <property type="component" value="Unassembled WGS sequence"/>
</dbReference>
<evidence type="ECO:0000256" key="1">
    <source>
        <dbReference type="SAM" id="MobiDB-lite"/>
    </source>
</evidence>
<evidence type="ECO:0000313" key="3">
    <source>
        <dbReference type="Proteomes" id="UP001153269"/>
    </source>
</evidence>
<feature type="region of interest" description="Disordered" evidence="1">
    <location>
        <begin position="20"/>
        <end position="73"/>
    </location>
</feature>
<sequence>MPTLGHVPLGHRSAWITELQELGGPRSSKTETRSSGGQIEKQLGKPTEALELPEHTHPPARGTVSPEGSHRRTAAQMFNPSELQHHSPAPIFHETRWHEIRSEKKTQNPPAKKCPRSYDNYLADGLRNSFSSSERQWPDMA</sequence>
<keyword evidence="3" id="KW-1185">Reference proteome</keyword>
<organism evidence="2 3">
    <name type="scientific">Pleuronectes platessa</name>
    <name type="common">European plaice</name>
    <dbReference type="NCBI Taxonomy" id="8262"/>
    <lineage>
        <taxon>Eukaryota</taxon>
        <taxon>Metazoa</taxon>
        <taxon>Chordata</taxon>
        <taxon>Craniata</taxon>
        <taxon>Vertebrata</taxon>
        <taxon>Euteleostomi</taxon>
        <taxon>Actinopterygii</taxon>
        <taxon>Neopterygii</taxon>
        <taxon>Teleostei</taxon>
        <taxon>Neoteleostei</taxon>
        <taxon>Acanthomorphata</taxon>
        <taxon>Carangaria</taxon>
        <taxon>Pleuronectiformes</taxon>
        <taxon>Pleuronectoidei</taxon>
        <taxon>Pleuronectidae</taxon>
        <taxon>Pleuronectes</taxon>
    </lineage>
</organism>
<evidence type="ECO:0000313" key="2">
    <source>
        <dbReference type="EMBL" id="CAB1429876.1"/>
    </source>
</evidence>
<gene>
    <name evidence="2" type="ORF">PLEPLA_LOCUS17856</name>
</gene>
<dbReference type="EMBL" id="CADEAL010001180">
    <property type="protein sequence ID" value="CAB1429876.1"/>
    <property type="molecule type" value="Genomic_DNA"/>
</dbReference>
<proteinExistence type="predicted"/>